<dbReference type="EMBL" id="BMEC01000001">
    <property type="protein sequence ID" value="GGC21866.1"/>
    <property type="molecule type" value="Genomic_DNA"/>
</dbReference>
<comment type="caution">
    <text evidence="3">The sequence shown here is derived from an EMBL/GenBank/DDBJ whole genome shotgun (WGS) entry which is preliminary data.</text>
</comment>
<organism evidence="3 4">
    <name type="scientific">Marivirga lumbricoides</name>
    <dbReference type="NCBI Taxonomy" id="1046115"/>
    <lineage>
        <taxon>Bacteria</taxon>
        <taxon>Pseudomonadati</taxon>
        <taxon>Bacteroidota</taxon>
        <taxon>Cytophagia</taxon>
        <taxon>Cytophagales</taxon>
        <taxon>Marivirgaceae</taxon>
        <taxon>Marivirga</taxon>
    </lineage>
</organism>
<keyword evidence="1" id="KW-0472">Membrane</keyword>
<gene>
    <name evidence="3" type="ORF">GCM10011506_03890</name>
</gene>
<keyword evidence="1" id="KW-1133">Transmembrane helix</keyword>
<dbReference type="Proteomes" id="UP000636010">
    <property type="component" value="Unassembled WGS sequence"/>
</dbReference>
<accession>A0ABQ1LA69</accession>
<proteinExistence type="predicted"/>
<feature type="transmembrane region" description="Helical" evidence="1">
    <location>
        <begin position="12"/>
        <end position="31"/>
    </location>
</feature>
<protein>
    <submittedName>
        <fullName evidence="3">Mce-related protein</fullName>
    </submittedName>
</protein>
<dbReference type="InterPro" id="IPR003399">
    <property type="entry name" value="Mce/MlaD"/>
</dbReference>
<dbReference type="Pfam" id="PF02470">
    <property type="entry name" value="MlaD"/>
    <property type="match status" value="1"/>
</dbReference>
<name>A0ABQ1LA69_9BACT</name>
<keyword evidence="4" id="KW-1185">Reference proteome</keyword>
<sequence length="324" mass="35432">MNESSNKRAVVVGIFVVVGLAFLITGILMVGSITGTFKEKMHVTSFFDEVSGLQKGHNVWFSGVKVGTVKDVSLHGNSQVEVQVNIETRAQEYIRKDAKIKISSDGLIGNKILVIYGGSASAPQVSEGDTLIVEKTFDSEDMIDMLQENNKNILAITDDFKVISSGLAAGEGSLGKLLKDDALYNNMNATAISLRNASLKTEKLITSLNNFTANLNKEGTLINDLMTDTVVFETIKGTLAEVQQIADTASVFISEVKALTNNPNSSLGVLLHDEEAGADLKQLIENLESSSVKLDENMEALQSNFLFRRYFRKKEKREAKEKDE</sequence>
<feature type="domain" description="Mce/MlaD" evidence="2">
    <location>
        <begin position="42"/>
        <end position="114"/>
    </location>
</feature>
<reference evidence="4" key="1">
    <citation type="journal article" date="2019" name="Int. J. Syst. Evol. Microbiol.">
        <title>The Global Catalogue of Microorganisms (GCM) 10K type strain sequencing project: providing services to taxonomists for standard genome sequencing and annotation.</title>
        <authorList>
            <consortium name="The Broad Institute Genomics Platform"/>
            <consortium name="The Broad Institute Genome Sequencing Center for Infectious Disease"/>
            <person name="Wu L."/>
            <person name="Ma J."/>
        </authorList>
    </citation>
    <scope>NUCLEOTIDE SEQUENCE [LARGE SCALE GENOMIC DNA]</scope>
    <source>
        <strain evidence="4">CGMCC 1.10832</strain>
    </source>
</reference>
<evidence type="ECO:0000256" key="1">
    <source>
        <dbReference type="SAM" id="Phobius"/>
    </source>
</evidence>
<dbReference type="PANTHER" id="PTHR33371:SF4">
    <property type="entry name" value="INTERMEMBRANE PHOSPHOLIPID TRANSPORT SYSTEM BINDING PROTEIN MLAD"/>
    <property type="match status" value="1"/>
</dbReference>
<dbReference type="InterPro" id="IPR052336">
    <property type="entry name" value="MlaD_Phospholipid_Transporter"/>
</dbReference>
<evidence type="ECO:0000313" key="4">
    <source>
        <dbReference type="Proteomes" id="UP000636010"/>
    </source>
</evidence>
<evidence type="ECO:0000313" key="3">
    <source>
        <dbReference type="EMBL" id="GGC21866.1"/>
    </source>
</evidence>
<dbReference type="RefSeq" id="WP_188460125.1">
    <property type="nucleotide sequence ID" value="NZ_BAABHU010000001.1"/>
</dbReference>
<dbReference type="PANTHER" id="PTHR33371">
    <property type="entry name" value="INTERMEMBRANE PHOSPHOLIPID TRANSPORT SYSTEM BINDING PROTEIN MLAD-RELATED"/>
    <property type="match status" value="1"/>
</dbReference>
<evidence type="ECO:0000259" key="2">
    <source>
        <dbReference type="Pfam" id="PF02470"/>
    </source>
</evidence>
<keyword evidence="1" id="KW-0812">Transmembrane</keyword>